<evidence type="ECO:0000313" key="2">
    <source>
        <dbReference type="EMBL" id="AHM55529.1"/>
    </source>
</evidence>
<name>W8T1C4_PEPAC</name>
<dbReference type="GO" id="GO:0005737">
    <property type="term" value="C:cytoplasm"/>
    <property type="evidence" value="ECO:0007669"/>
    <property type="project" value="TreeGrafter"/>
</dbReference>
<dbReference type="InterPro" id="IPR047767">
    <property type="entry name" value="PSP1-like"/>
</dbReference>
<dbReference type="PROSITE" id="PS51411">
    <property type="entry name" value="PSP1_C"/>
    <property type="match status" value="1"/>
</dbReference>
<dbReference type="RefSeq" id="WP_025434573.1">
    <property type="nucleotide sequence ID" value="NZ_CP007452.1"/>
</dbReference>
<accession>W8T1C4</accession>
<dbReference type="InterPro" id="IPR007557">
    <property type="entry name" value="PSP1_C"/>
</dbReference>
<feature type="domain" description="PSP1 C-terminal" evidence="1">
    <location>
        <begin position="61"/>
        <end position="146"/>
    </location>
</feature>
<dbReference type="KEGG" id="eac:EAL2_c01960"/>
<dbReference type="eggNOG" id="COG1774">
    <property type="taxonomic scope" value="Bacteria"/>
</dbReference>
<dbReference type="OrthoDB" id="9779344at2"/>
<gene>
    <name evidence="2" type="primary">yaaT</name>
    <name evidence="2" type="ORF">EAL2_c01960</name>
</gene>
<dbReference type="HOGENOM" id="CLU_033149_2_0_9"/>
<reference evidence="2 3" key="1">
    <citation type="journal article" date="2014" name="Genome Announc.">
        <title>Complete Genome Sequence of Amino Acid-Utilizing Eubacterium acidaminophilum al-2 (DSM 3953).</title>
        <authorList>
            <person name="Poehlein A."/>
            <person name="Andreesen J.R."/>
            <person name="Daniel R."/>
        </authorList>
    </citation>
    <scope>NUCLEOTIDE SEQUENCE [LARGE SCALE GENOMIC DNA]</scope>
    <source>
        <strain evidence="2 3">DSM 3953</strain>
    </source>
</reference>
<sequence length="294" mass="33150">MVKVVGIRFKKAGKIYYFDPNEFEPLEGQHVIVETVRGLEFGKIVVGVKEVEDSEIISPLKPIIRIATDEDIYANQKNKEDAMLAFQVCNDKVKSHKLDMYLIDSEYTFDRNKLIFYFTAEGRVDFRELVKDLAAVFKTRIELRQIGVRDEAKSLGGLGCCGRSLCCATWLGDFQPVSIKMAKDQSLSLNPTKISGVCGRLFCCLNYEHATYEETLGKIPPVNSIVMTPFGKGVVSAVDILGERLNVFLDEAKELRKFELHEIKLIEAPKKSKGKQDSIDAELAKELKQLESDK</sequence>
<protein>
    <submittedName>
        <fullName evidence="2">Stage 0 sporulation protein YaaT</fullName>
    </submittedName>
</protein>
<evidence type="ECO:0000259" key="1">
    <source>
        <dbReference type="PROSITE" id="PS51411"/>
    </source>
</evidence>
<dbReference type="PATRIC" id="fig|1286171.3.peg.162"/>
<dbReference type="Proteomes" id="UP000019591">
    <property type="component" value="Chromosome"/>
</dbReference>
<dbReference type="NCBIfam" id="NF041131">
    <property type="entry name" value="RicT_YaaT_fam"/>
    <property type="match status" value="1"/>
</dbReference>
<dbReference type="STRING" id="1286171.EAL2_c01960"/>
<dbReference type="Pfam" id="PF04468">
    <property type="entry name" value="PSP1"/>
    <property type="match status" value="1"/>
</dbReference>
<keyword evidence="3" id="KW-1185">Reference proteome</keyword>
<dbReference type="PANTHER" id="PTHR43830">
    <property type="entry name" value="PROTEIN PSP1"/>
    <property type="match status" value="1"/>
</dbReference>
<dbReference type="AlphaFoldDB" id="W8T1C4"/>
<organism evidence="2 3">
    <name type="scientific">Peptoclostridium acidaminophilum DSM 3953</name>
    <dbReference type="NCBI Taxonomy" id="1286171"/>
    <lineage>
        <taxon>Bacteria</taxon>
        <taxon>Bacillati</taxon>
        <taxon>Bacillota</taxon>
        <taxon>Clostridia</taxon>
        <taxon>Peptostreptococcales</taxon>
        <taxon>Peptoclostridiaceae</taxon>
        <taxon>Peptoclostridium</taxon>
    </lineage>
</organism>
<dbReference type="PANTHER" id="PTHR43830:SF3">
    <property type="entry name" value="PROTEIN PSP1"/>
    <property type="match status" value="1"/>
</dbReference>
<evidence type="ECO:0000313" key="3">
    <source>
        <dbReference type="Proteomes" id="UP000019591"/>
    </source>
</evidence>
<proteinExistence type="predicted"/>
<dbReference type="EMBL" id="CP007452">
    <property type="protein sequence ID" value="AHM55529.1"/>
    <property type="molecule type" value="Genomic_DNA"/>
</dbReference>